<proteinExistence type="predicted"/>
<dbReference type="Pfam" id="PF24525">
    <property type="entry name" value="TTC3"/>
    <property type="match status" value="1"/>
</dbReference>
<reference evidence="6" key="1">
    <citation type="submission" date="2025-08" db="UniProtKB">
        <authorList>
            <consortium name="RefSeq"/>
        </authorList>
    </citation>
    <scope>IDENTIFICATION</scope>
</reference>
<evidence type="ECO:0000313" key="6">
    <source>
        <dbReference type="RefSeq" id="XP_031566382.1"/>
    </source>
</evidence>
<dbReference type="InterPro" id="IPR011990">
    <property type="entry name" value="TPR-like_helical_dom_sf"/>
</dbReference>
<dbReference type="InterPro" id="IPR000949">
    <property type="entry name" value="ELM2_dom"/>
</dbReference>
<feature type="domain" description="ELM2" evidence="4">
    <location>
        <begin position="1426"/>
        <end position="1529"/>
    </location>
</feature>
<dbReference type="PANTHER" id="PTHR17550">
    <property type="entry name" value="E3 UBIQUITIN-PROTEIN LIGASE TTC3"/>
    <property type="match status" value="1"/>
</dbReference>
<dbReference type="InterPro" id="IPR043866">
    <property type="entry name" value="TTC3/DZIP3_dom"/>
</dbReference>
<dbReference type="SMART" id="SM00028">
    <property type="entry name" value="TPR"/>
    <property type="match status" value="4"/>
</dbReference>
<evidence type="ECO:0000256" key="3">
    <source>
        <dbReference type="SAM" id="MobiDB-lite"/>
    </source>
</evidence>
<dbReference type="OrthoDB" id="8062037at2759"/>
<dbReference type="KEGG" id="aten:116301460"/>
<dbReference type="GO" id="GO:0016567">
    <property type="term" value="P:protein ubiquitination"/>
    <property type="evidence" value="ECO:0007669"/>
    <property type="project" value="UniProtKB-UniPathway"/>
</dbReference>
<evidence type="ECO:0000256" key="2">
    <source>
        <dbReference type="SAM" id="Coils"/>
    </source>
</evidence>
<dbReference type="InterPro" id="IPR056871">
    <property type="entry name" value="WH_TTC3"/>
</dbReference>
<evidence type="ECO:0000259" key="4">
    <source>
        <dbReference type="PROSITE" id="PS51156"/>
    </source>
</evidence>
<feature type="compositionally biased region" description="Acidic residues" evidence="3">
    <location>
        <begin position="385"/>
        <end position="422"/>
    </location>
</feature>
<dbReference type="InterPro" id="IPR019734">
    <property type="entry name" value="TPR_rpt"/>
</dbReference>
<feature type="region of interest" description="Disordered" evidence="3">
    <location>
        <begin position="1"/>
        <end position="52"/>
    </location>
</feature>
<dbReference type="UniPathway" id="UPA00143"/>
<feature type="region of interest" description="Disordered" evidence="3">
    <location>
        <begin position="1209"/>
        <end position="1250"/>
    </location>
</feature>
<keyword evidence="5" id="KW-1185">Reference proteome</keyword>
<feature type="compositionally biased region" description="Basic and acidic residues" evidence="3">
    <location>
        <begin position="478"/>
        <end position="496"/>
    </location>
</feature>
<feature type="region of interest" description="Disordered" evidence="3">
    <location>
        <begin position="758"/>
        <end position="831"/>
    </location>
</feature>
<organism evidence="5 6">
    <name type="scientific">Actinia tenebrosa</name>
    <name type="common">Australian red waratah sea anemone</name>
    <dbReference type="NCBI Taxonomy" id="6105"/>
    <lineage>
        <taxon>Eukaryota</taxon>
        <taxon>Metazoa</taxon>
        <taxon>Cnidaria</taxon>
        <taxon>Anthozoa</taxon>
        <taxon>Hexacorallia</taxon>
        <taxon>Actiniaria</taxon>
        <taxon>Actiniidae</taxon>
        <taxon>Actinia</taxon>
    </lineage>
</organism>
<feature type="compositionally biased region" description="Basic and acidic residues" evidence="3">
    <location>
        <begin position="777"/>
        <end position="830"/>
    </location>
</feature>
<keyword evidence="2" id="KW-0175">Coiled coil</keyword>
<gene>
    <name evidence="6" type="primary">LOC116301460</name>
</gene>
<dbReference type="SUPFAM" id="SSF48452">
    <property type="entry name" value="TPR-like"/>
    <property type="match status" value="2"/>
</dbReference>
<name>A0A6P8IHS3_ACTTE</name>
<accession>A0A6P8IHS3</accession>
<feature type="coiled-coil region" evidence="2">
    <location>
        <begin position="208"/>
        <end position="235"/>
    </location>
</feature>
<feature type="compositionally biased region" description="Basic and acidic residues" evidence="3">
    <location>
        <begin position="428"/>
        <end position="453"/>
    </location>
</feature>
<feature type="non-terminal residue" evidence="6">
    <location>
        <position position="1584"/>
    </location>
</feature>
<dbReference type="InterPro" id="IPR056872">
    <property type="entry name" value="TTC3/DZIP3-like_helical"/>
</dbReference>
<dbReference type="PANTHER" id="PTHR17550:SF4">
    <property type="entry name" value="E3 UBIQUITIN-PROTEIN LIGASE TTC3"/>
    <property type="match status" value="1"/>
</dbReference>
<feature type="compositionally biased region" description="Basic residues" evidence="3">
    <location>
        <begin position="758"/>
        <end position="772"/>
    </location>
</feature>
<evidence type="ECO:0000256" key="1">
    <source>
        <dbReference type="ARBA" id="ARBA00023242"/>
    </source>
</evidence>
<dbReference type="Pfam" id="PF19179">
    <property type="entry name" value="TTC3_DZIP3_dom"/>
    <property type="match status" value="1"/>
</dbReference>
<feature type="region of interest" description="Disordered" evidence="3">
    <location>
        <begin position="383"/>
        <end position="496"/>
    </location>
</feature>
<dbReference type="PROSITE" id="PS51156">
    <property type="entry name" value="ELM2"/>
    <property type="match status" value="1"/>
</dbReference>
<dbReference type="InParanoid" id="A0A6P8IHS3"/>
<sequence length="1584" mass="179772">MPSSPRKRPSKTRAKPKKVREEDSDTDSSMPSLVDSSDSDDETKGPRLHHRKAVSNAESVEMWLDLSKASRERHTRVMKIYLLSPFLFDVVEQEDKWINWAHECNLLPTKKNIDPSLHIQECMEAVDIIEDAFNNVTKYLLAKEDSDETEKALGMMDKVNALDKLDNAIVCAESFNIFLKIREHIKTAHLKKKGDSKRKGDTSLLLALQQMYDHIRKLTRDNKDLTKQFEDTCRQNEQQSIDMKKKGNTHFMDGKYKAAISAYTKAILMSQYSYILYGNRAQSYLRTKETWQALFDGRRSVVLKPDWAKGQYRYAQAYFELGLIDEAISTNREAKIVCTRDSKDLDFQYEKFLKEKNKEIQARKTAKVEKHQTKANIIDGIPDLVDADTSDTSGDSDDDIYDDDDDMMSSSDETDSDGEDVPELVTDSSRESDSDDAIPIRKNQDNQMKKQLAEKPQVNQVNGAVQPEMKKRKRKERDKKEPDQAKRKEALEVTEGPQKRRDLTFALKQGSKAYLDGKVKASVRYYGEAFEMLSLENAFEIFKIKSIDYILILYAHGTACLETGIYKELLEATKQFETIIVKYKDIKFPLAFYGLGKVFRRQNKFSEALQPLNQGFNMVRCGEEYGEYRWPGTQTIIEETKPGKLKVAFEDIISRCQHPPRPDAICRYNECNGGKINIYLSDPDYKGYVRLICDESCKIEYHPNCWKKYKSNYGDSNADKDYLERVCLTPDCGAPVVGIQIYGTSGLKTEFVPENVKAKQKQVKQNKVKAHGNQKQPKGEKQRKEKEEVKADNIKKDMAEQENKDPAPNNIKEKTKPAEEPEEKEVHKTQCAEPQQLIKDTRVVDTGVYILRKGEERMQDDLGCYLRGAKGKGKKKKKNVQSLDEFLNDGQGEGAKQPTVATVKEEDEEKPENFSSTVPNSPFAIPLHLQSDVQAFEKEYRAAVDPKATTLTAPKDTPPPKEKTCVDPIEDYMYSLFKETLNAHGPLDVGDARMIEPISFLPETHQQKIQECGGIKQFLMKSEQFVVQGNVVMLPDELHFQEIVKNVNKYITQNKPSIRTLNSSAMEHDFLQDDNIGQFNGNGTVHSSNTSLRKSPLNPEVREFIPSEPSSCESLQVGDVSPIKDLSKDNAICSENVEDDEETSNLSQEGTVKGRGSDLLKLLSNMEQSGSPWKQKKSDVLEGSKTLSGNGSEMLSKLDVFRDCSDETLELKKPTGTKTTTQGSNGENLTPQEGGGRESLSPPEGSDQKTLSSLVAGNLDNLLPLVGGSRENLSAINGQVQDTESKNRNWSPTLSTPVKYKRVENSGSETTIGCKSKGVQTQLQTKAKGIMTDSQPEPFKVEYQKMTQEKDEISRKLQDATEKLNSIQERHTQELERMKKRFTDIQTEREKLQKELQSSKQEGESELKRLGETCEEKVKLANSLEEHFRIERDRYQATIAGLQKELTEAKDELSNEKTKFNTSLAQKEELIKKANTLKQQQETRAQDAEVKLLELRRDVGLRFLERAMHEAHLTINNLLEALKTSANSKLEELTAIWKSYANDCRQKIIQCNVSEYISYDGKSSGKSHSSQVKAWLIRTTSISV</sequence>
<dbReference type="FunCoup" id="A0A6P8IHS3">
    <property type="interactions" value="2038"/>
</dbReference>
<dbReference type="GeneID" id="116301460"/>
<feature type="compositionally biased region" description="Polar residues" evidence="3">
    <location>
        <begin position="1222"/>
        <end position="1231"/>
    </location>
</feature>
<dbReference type="Proteomes" id="UP000515163">
    <property type="component" value="Unplaced"/>
</dbReference>
<protein>
    <submittedName>
        <fullName evidence="6">E3 ubiquitin-protein ligase TTC3-like</fullName>
    </submittedName>
</protein>
<dbReference type="Gene3D" id="1.25.40.10">
    <property type="entry name" value="Tetratricopeptide repeat domain"/>
    <property type="match status" value="1"/>
</dbReference>
<feature type="compositionally biased region" description="Basic residues" evidence="3">
    <location>
        <begin position="1"/>
        <end position="18"/>
    </location>
</feature>
<keyword evidence="1" id="KW-0539">Nucleus</keyword>
<feature type="coiled-coil region" evidence="2">
    <location>
        <begin position="1343"/>
        <end position="1521"/>
    </location>
</feature>
<evidence type="ECO:0000313" key="5">
    <source>
        <dbReference type="Proteomes" id="UP000515163"/>
    </source>
</evidence>
<dbReference type="RefSeq" id="XP_031566382.1">
    <property type="nucleotide sequence ID" value="XM_031710522.1"/>
</dbReference>
<feature type="compositionally biased region" description="Low complexity" evidence="3">
    <location>
        <begin position="27"/>
        <end position="36"/>
    </location>
</feature>
<dbReference type="Pfam" id="PF24812">
    <property type="entry name" value="WHD_TTC3"/>
    <property type="match status" value="1"/>
</dbReference>